<dbReference type="InterPro" id="IPR027417">
    <property type="entry name" value="P-loop_NTPase"/>
</dbReference>
<dbReference type="InterPro" id="IPR017871">
    <property type="entry name" value="ABC_transporter-like_CS"/>
</dbReference>
<accession>A0A1Y3PL33</accession>
<dbReference type="GO" id="GO:0005524">
    <property type="term" value="F:ATP binding"/>
    <property type="evidence" value="ECO:0007669"/>
    <property type="project" value="UniProtKB-KW"/>
</dbReference>
<dbReference type="InterPro" id="IPR005890">
    <property type="entry name" value="NO3_transporter_ATP-bd-like"/>
</dbReference>
<gene>
    <name evidence="9" type="ORF">BAA01_15440</name>
</gene>
<evidence type="ECO:0000313" key="9">
    <source>
        <dbReference type="EMBL" id="OUM86867.1"/>
    </source>
</evidence>
<evidence type="ECO:0000256" key="5">
    <source>
        <dbReference type="ARBA" id="ARBA00022741"/>
    </source>
</evidence>
<dbReference type="EMBL" id="LZRT01000085">
    <property type="protein sequence ID" value="OUM86867.1"/>
    <property type="molecule type" value="Genomic_DNA"/>
</dbReference>
<dbReference type="InterPro" id="IPR050166">
    <property type="entry name" value="ABC_transporter_ATP-bind"/>
</dbReference>
<dbReference type="GO" id="GO:0005886">
    <property type="term" value="C:plasma membrane"/>
    <property type="evidence" value="ECO:0007669"/>
    <property type="project" value="UniProtKB-SubCell"/>
</dbReference>
<dbReference type="SUPFAM" id="SSF52540">
    <property type="entry name" value="P-loop containing nucleoside triphosphate hydrolases"/>
    <property type="match status" value="1"/>
</dbReference>
<dbReference type="InterPro" id="IPR003439">
    <property type="entry name" value="ABC_transporter-like_ATP-bd"/>
</dbReference>
<dbReference type="PROSITE" id="PS50893">
    <property type="entry name" value="ABC_TRANSPORTER_2"/>
    <property type="match status" value="1"/>
</dbReference>
<dbReference type="CDD" id="cd03293">
    <property type="entry name" value="ABC_NrtD_SsuB_transporters"/>
    <property type="match status" value="1"/>
</dbReference>
<comment type="similarity">
    <text evidence="2">Belongs to the ABC transporter superfamily. Nitrate/nitrite/cyanate uptake transporter (NitT) (TC 3.A.1.16) family.</text>
</comment>
<evidence type="ECO:0000256" key="1">
    <source>
        <dbReference type="ARBA" id="ARBA00004417"/>
    </source>
</evidence>
<sequence>MSREKILASNLTFTYGQQDILRDISLTVREGEFLVVMGPSGCGKSTLLRLFSGLSRPHKGKLLIDGQPVTSPSIDRAIVFQDYSLFPWLTARENIVVSLKQVVRHARKKRELAALAEEYLELVQLGHAADQYPGQLSGGMKQRVAIARALSQQPDILLMDEPFGALDPMTRVHLQDLLCRIWEERRQTIVFVTHDVEEAIYLADRIVLFTPGPPGEIAAVLDIPFPRPRNRKKLYLTSEFGKLRDQLLSMMNEALFSKLEEPPSVSGEESI</sequence>
<dbReference type="Pfam" id="PF00005">
    <property type="entry name" value="ABC_tran"/>
    <property type="match status" value="1"/>
</dbReference>
<keyword evidence="7" id="KW-0472">Membrane</keyword>
<organism evidence="9 10">
    <name type="scientific">Bacillus thermozeamaize</name>
    <dbReference type="NCBI Taxonomy" id="230954"/>
    <lineage>
        <taxon>Bacteria</taxon>
        <taxon>Bacillati</taxon>
        <taxon>Bacillota</taxon>
        <taxon>Bacilli</taxon>
        <taxon>Bacillales</taxon>
        <taxon>Bacillaceae</taxon>
        <taxon>Bacillus</taxon>
    </lineage>
</organism>
<reference evidence="10" key="1">
    <citation type="submission" date="2016-06" db="EMBL/GenBank/DDBJ databases">
        <authorList>
            <person name="Nascimento L."/>
            <person name="Pereira R.V."/>
            <person name="Martins L.F."/>
            <person name="Quaggio R.B."/>
            <person name="Silva A.M."/>
            <person name="Setubal J.C."/>
        </authorList>
    </citation>
    <scope>NUCLEOTIDE SEQUENCE [LARGE SCALE GENOMIC DNA]</scope>
</reference>
<dbReference type="GO" id="GO:0015112">
    <property type="term" value="F:nitrate transmembrane transporter activity"/>
    <property type="evidence" value="ECO:0007669"/>
    <property type="project" value="InterPro"/>
</dbReference>
<dbReference type="PANTHER" id="PTHR42788:SF7">
    <property type="entry name" value="NITRATE ABC TRANSPORTER ATP-BINDING PROTEIN"/>
    <property type="match status" value="1"/>
</dbReference>
<proteinExistence type="inferred from homology"/>
<evidence type="ECO:0000256" key="4">
    <source>
        <dbReference type="ARBA" id="ARBA00022475"/>
    </source>
</evidence>
<feature type="domain" description="ABC transporter" evidence="8">
    <location>
        <begin position="6"/>
        <end position="236"/>
    </location>
</feature>
<dbReference type="InterPro" id="IPR003593">
    <property type="entry name" value="AAA+_ATPase"/>
</dbReference>
<evidence type="ECO:0000313" key="10">
    <source>
        <dbReference type="Proteomes" id="UP000196475"/>
    </source>
</evidence>
<evidence type="ECO:0000256" key="7">
    <source>
        <dbReference type="ARBA" id="ARBA00023136"/>
    </source>
</evidence>
<evidence type="ECO:0000256" key="2">
    <source>
        <dbReference type="ARBA" id="ARBA00009440"/>
    </source>
</evidence>
<dbReference type="Gene3D" id="3.40.50.300">
    <property type="entry name" value="P-loop containing nucleotide triphosphate hydrolases"/>
    <property type="match status" value="1"/>
</dbReference>
<comment type="subcellular location">
    <subcellularLocation>
        <location evidence="1">Cell inner membrane</location>
        <topology evidence="1">Peripheral membrane protein</topology>
    </subcellularLocation>
</comment>
<keyword evidence="5" id="KW-0547">Nucleotide-binding</keyword>
<protein>
    <submittedName>
        <fullName evidence="9">Nitrate ABC transporter ATP-binding protein</fullName>
    </submittedName>
</protein>
<evidence type="ECO:0000256" key="6">
    <source>
        <dbReference type="ARBA" id="ARBA00022840"/>
    </source>
</evidence>
<dbReference type="NCBIfam" id="TIGR01184">
    <property type="entry name" value="ntrCD"/>
    <property type="match status" value="1"/>
</dbReference>
<dbReference type="SMART" id="SM00382">
    <property type="entry name" value="AAA"/>
    <property type="match status" value="1"/>
</dbReference>
<dbReference type="PANTHER" id="PTHR42788">
    <property type="entry name" value="TAURINE IMPORT ATP-BINDING PROTEIN-RELATED"/>
    <property type="match status" value="1"/>
</dbReference>
<dbReference type="AlphaFoldDB" id="A0A1Y3PL33"/>
<keyword evidence="4" id="KW-1003">Cell membrane</keyword>
<evidence type="ECO:0000259" key="8">
    <source>
        <dbReference type="PROSITE" id="PS50893"/>
    </source>
</evidence>
<comment type="caution">
    <text evidence="9">The sequence shown here is derived from an EMBL/GenBank/DDBJ whole genome shotgun (WGS) entry which is preliminary data.</text>
</comment>
<dbReference type="GO" id="GO:0016887">
    <property type="term" value="F:ATP hydrolysis activity"/>
    <property type="evidence" value="ECO:0007669"/>
    <property type="project" value="InterPro"/>
</dbReference>
<name>A0A1Y3PL33_9BACI</name>
<keyword evidence="6 9" id="KW-0067">ATP-binding</keyword>
<evidence type="ECO:0000256" key="3">
    <source>
        <dbReference type="ARBA" id="ARBA00022448"/>
    </source>
</evidence>
<dbReference type="PROSITE" id="PS00211">
    <property type="entry name" value="ABC_TRANSPORTER_1"/>
    <property type="match status" value="1"/>
</dbReference>
<dbReference type="Proteomes" id="UP000196475">
    <property type="component" value="Unassembled WGS sequence"/>
</dbReference>
<keyword evidence="3" id="KW-0813">Transport</keyword>